<reference evidence="2" key="1">
    <citation type="submission" date="2019-11" db="EMBL/GenBank/DDBJ databases">
        <authorList>
            <person name="Feng L."/>
        </authorList>
    </citation>
    <scope>NUCLEOTIDE SEQUENCE</scope>
    <source>
        <strain evidence="2">ElimosumLFYP34</strain>
    </source>
</reference>
<keyword evidence="2" id="KW-0560">Oxidoreductase</keyword>
<dbReference type="InterPro" id="IPR036812">
    <property type="entry name" value="NAD(P)_OxRdtase_dom_sf"/>
</dbReference>
<dbReference type="Gene3D" id="3.30.70.20">
    <property type="match status" value="1"/>
</dbReference>
<proteinExistence type="predicted"/>
<evidence type="ECO:0000259" key="1">
    <source>
        <dbReference type="PROSITE" id="PS51379"/>
    </source>
</evidence>
<dbReference type="InterPro" id="IPR053135">
    <property type="entry name" value="AKR2_Oxidoreductase"/>
</dbReference>
<dbReference type="Gene3D" id="3.20.20.100">
    <property type="entry name" value="NADP-dependent oxidoreductase domain"/>
    <property type="match status" value="1"/>
</dbReference>
<dbReference type="Pfam" id="PF00248">
    <property type="entry name" value="Aldo_ket_red"/>
    <property type="match status" value="1"/>
</dbReference>
<evidence type="ECO:0000313" key="2">
    <source>
        <dbReference type="EMBL" id="VYU06019.1"/>
    </source>
</evidence>
<dbReference type="GO" id="GO:0016491">
    <property type="term" value="F:oxidoreductase activity"/>
    <property type="evidence" value="ECO:0007669"/>
    <property type="project" value="UniProtKB-KW"/>
</dbReference>
<dbReference type="SUPFAM" id="SSF51430">
    <property type="entry name" value="NAD(P)-linked oxidoreductase"/>
    <property type="match status" value="1"/>
</dbReference>
<name>A0A6N3BTQ0_EUBLI</name>
<dbReference type="InterPro" id="IPR017896">
    <property type="entry name" value="4Fe4S_Fe-S-bd"/>
</dbReference>
<accession>A0A6N3BTQ0</accession>
<dbReference type="InterPro" id="IPR023210">
    <property type="entry name" value="NADP_OxRdtase_dom"/>
</dbReference>
<protein>
    <submittedName>
        <fullName evidence="2">General stress protein 69</fullName>
        <ecNumber evidence="2">1.1.1.-</ecNumber>
    </submittedName>
</protein>
<sequence>MMEYRKLGQTGIEVSRLCFGSLTIGPLQKNKTLEESRPIIEAALEAGINFFDTADLYNCYPYLKQALEIKKDLVICTKSYDYSAEGVAKSLDRALRELGRDYVDIYMLHEQESRLTFEGHWEAIEYLLKMKEKGVIRAFGISTHRVEGVRDAADFNEIEVVFPLINLTGIGIEDGSREDMEAAILKAKQAGKGVFGMKPLGGGNLLASKEACFDYILGLETLDAIAFGMQSVDEVRYNVARINGEPIEAELEKRVAGAKKSLHISDWCEGCGECAAHCSQNALTIINGKAQVDHSKCLTCCYCAAYCPLFCIKVI</sequence>
<dbReference type="PROSITE" id="PS51379">
    <property type="entry name" value="4FE4S_FER_2"/>
    <property type="match status" value="2"/>
</dbReference>
<dbReference type="SUPFAM" id="SSF54862">
    <property type="entry name" value="4Fe-4S ferredoxins"/>
    <property type="match status" value="1"/>
</dbReference>
<dbReference type="EMBL" id="CACRTR010000007">
    <property type="protein sequence ID" value="VYU06019.1"/>
    <property type="molecule type" value="Genomic_DNA"/>
</dbReference>
<dbReference type="PANTHER" id="PTHR43312">
    <property type="entry name" value="D-THREO-ALDOSE 1-DEHYDROGENASE"/>
    <property type="match status" value="1"/>
</dbReference>
<dbReference type="AlphaFoldDB" id="A0A6N3BTQ0"/>
<dbReference type="CDD" id="cd19100">
    <property type="entry name" value="AKR_unchar"/>
    <property type="match status" value="1"/>
</dbReference>
<feature type="domain" description="4Fe-4S ferredoxin-type" evidence="1">
    <location>
        <begin position="259"/>
        <end position="287"/>
    </location>
</feature>
<organism evidence="2">
    <name type="scientific">Eubacterium limosum</name>
    <dbReference type="NCBI Taxonomy" id="1736"/>
    <lineage>
        <taxon>Bacteria</taxon>
        <taxon>Bacillati</taxon>
        <taxon>Bacillota</taxon>
        <taxon>Clostridia</taxon>
        <taxon>Eubacteriales</taxon>
        <taxon>Eubacteriaceae</taxon>
        <taxon>Eubacterium</taxon>
    </lineage>
</organism>
<gene>
    <name evidence="2" type="primary">yhdN_2</name>
    <name evidence="2" type="ORF">ELLFYP34_02579</name>
</gene>
<dbReference type="PANTHER" id="PTHR43312:SF1">
    <property type="entry name" value="NADP-DEPENDENT OXIDOREDUCTASE DOMAIN-CONTAINING PROTEIN"/>
    <property type="match status" value="1"/>
</dbReference>
<feature type="domain" description="4Fe-4S ferredoxin-type" evidence="1">
    <location>
        <begin position="288"/>
        <end position="315"/>
    </location>
</feature>
<dbReference type="EC" id="1.1.1.-" evidence="2"/>